<dbReference type="AlphaFoldDB" id="A0A4R0XS69"/>
<evidence type="ECO:0000313" key="1">
    <source>
        <dbReference type="EMBL" id="TCG09591.1"/>
    </source>
</evidence>
<organism evidence="1 2">
    <name type="scientific">Paraburkholderia steynii</name>
    <dbReference type="NCBI Taxonomy" id="1245441"/>
    <lineage>
        <taxon>Bacteria</taxon>
        <taxon>Pseudomonadati</taxon>
        <taxon>Pseudomonadota</taxon>
        <taxon>Betaproteobacteria</taxon>
        <taxon>Burkholderiales</taxon>
        <taxon>Burkholderiaceae</taxon>
        <taxon>Paraburkholderia</taxon>
    </lineage>
</organism>
<gene>
    <name evidence="1" type="ORF">BZM27_04535</name>
</gene>
<evidence type="ECO:0000313" key="2">
    <source>
        <dbReference type="Proteomes" id="UP000294200"/>
    </source>
</evidence>
<dbReference type="EMBL" id="MWML01000009">
    <property type="protein sequence ID" value="TCG09591.1"/>
    <property type="molecule type" value="Genomic_DNA"/>
</dbReference>
<proteinExistence type="predicted"/>
<sequence>MFPGNFQGFASQSTPRKHLQTFQGQWRRCVNGTQRTTLDHKANHAGALNIFSIASPLSSFDTLLSLAQSGTPVHGRMTG</sequence>
<dbReference type="Proteomes" id="UP000294200">
    <property type="component" value="Unassembled WGS sequence"/>
</dbReference>
<accession>A0A4R0XS69</accession>
<name>A0A4R0XS69_9BURK</name>
<keyword evidence="2" id="KW-1185">Reference proteome</keyword>
<comment type="caution">
    <text evidence="1">The sequence shown here is derived from an EMBL/GenBank/DDBJ whole genome shotgun (WGS) entry which is preliminary data.</text>
</comment>
<protein>
    <submittedName>
        <fullName evidence="1">Uncharacterized protein</fullName>
    </submittedName>
</protein>
<reference evidence="1 2" key="1">
    <citation type="submission" date="2017-02" db="EMBL/GenBank/DDBJ databases">
        <title>Paraburkholderia sophoroidis sp. nov. and Paraburkholderia steynii sp. nov. rhizobial symbionts of the fynbos legume Hypocalyptus sophoroides.</title>
        <authorList>
            <person name="Steenkamp E.T."/>
            <person name="Beukes C.W."/>
            <person name="Van Zyl E."/>
            <person name="Avontuur J."/>
            <person name="Chan W.Y."/>
            <person name="Hassen A."/>
            <person name="Palmer M."/>
            <person name="Mthombeni L."/>
            <person name="Phalane F."/>
            <person name="Sereme K."/>
            <person name="Venter S.N."/>
        </authorList>
    </citation>
    <scope>NUCLEOTIDE SEQUENCE [LARGE SCALE GENOMIC DNA]</scope>
    <source>
        <strain evidence="1 2">HC1.1ba</strain>
    </source>
</reference>